<dbReference type="PANTHER" id="PTHR30203:SF23">
    <property type="entry name" value="OUTER MEMBRANE EFFLUX PROTEIN"/>
    <property type="match status" value="1"/>
</dbReference>
<dbReference type="RefSeq" id="WP_039139051.1">
    <property type="nucleotide sequence ID" value="NZ_JSVC01000009.1"/>
</dbReference>
<dbReference type="AlphaFoldDB" id="A0A0C1IWX1"/>
<dbReference type="GO" id="GO:0015562">
    <property type="term" value="F:efflux transmembrane transporter activity"/>
    <property type="evidence" value="ECO:0007669"/>
    <property type="project" value="InterPro"/>
</dbReference>
<dbReference type="Gene3D" id="1.20.1600.10">
    <property type="entry name" value="Outer membrane efflux proteins (OEP)"/>
    <property type="match status" value="1"/>
</dbReference>
<evidence type="ECO:0000256" key="1">
    <source>
        <dbReference type="ARBA" id="ARBA00007613"/>
    </source>
</evidence>
<dbReference type="InterPro" id="IPR003423">
    <property type="entry name" value="OMP_efflux"/>
</dbReference>
<dbReference type="Pfam" id="PF02321">
    <property type="entry name" value="OEP"/>
    <property type="match status" value="1"/>
</dbReference>
<dbReference type="InterPro" id="IPR010131">
    <property type="entry name" value="MdtP/NodT-like"/>
</dbReference>
<keyword evidence="3" id="KW-1185">Reference proteome</keyword>
<evidence type="ECO:0000313" key="3">
    <source>
        <dbReference type="Proteomes" id="UP000031408"/>
    </source>
</evidence>
<dbReference type="SUPFAM" id="SSF56954">
    <property type="entry name" value="Outer membrane efflux proteins (OEP)"/>
    <property type="match status" value="1"/>
</dbReference>
<organism evidence="2 3">
    <name type="scientific">Flavihumibacter solisilvae</name>
    <dbReference type="NCBI Taxonomy" id="1349421"/>
    <lineage>
        <taxon>Bacteria</taxon>
        <taxon>Pseudomonadati</taxon>
        <taxon>Bacteroidota</taxon>
        <taxon>Chitinophagia</taxon>
        <taxon>Chitinophagales</taxon>
        <taxon>Chitinophagaceae</taxon>
        <taxon>Flavihumibacter</taxon>
    </lineage>
</organism>
<dbReference type="OrthoDB" id="9791261at2"/>
<comment type="similarity">
    <text evidence="1">Belongs to the outer membrane factor (OMF) (TC 1.B.17) family.</text>
</comment>
<reference evidence="2 3" key="1">
    <citation type="submission" date="2014-11" db="EMBL/GenBank/DDBJ databases">
        <title>Genome sequence of Flavihumibacter solisilvae 3-3.</title>
        <authorList>
            <person name="Zhou G."/>
            <person name="Li M."/>
            <person name="Wang G."/>
        </authorList>
    </citation>
    <scope>NUCLEOTIDE SEQUENCE [LARGE SCALE GENOMIC DNA]</scope>
    <source>
        <strain evidence="2 3">3-3</strain>
    </source>
</reference>
<dbReference type="PANTHER" id="PTHR30203">
    <property type="entry name" value="OUTER MEMBRANE CATION EFFLUX PROTEIN"/>
    <property type="match status" value="1"/>
</dbReference>
<gene>
    <name evidence="2" type="ORF">OI18_08720</name>
</gene>
<protein>
    <submittedName>
        <fullName evidence="2">Transporter</fullName>
    </submittedName>
</protein>
<proteinExistence type="inferred from homology"/>
<dbReference type="STRING" id="1349421.OI18_08720"/>
<name>A0A0C1IWX1_9BACT</name>
<dbReference type="Proteomes" id="UP000031408">
    <property type="component" value="Unassembled WGS sequence"/>
</dbReference>
<accession>A0A0C1IWX1</accession>
<sequence length="419" mass="48121">MGFNRRFLVLLLGGIALTNGLFAADTLRINIQQADSIFFVNNYYLLASSMNVEAKKAQVLQAKLYPNPILTMDLNAYDPQNNKVLHIGQTGQKSFQLEQLIILGGKRKSEIEIARSNTEIAQLEFQDLVRQLKFRLHKNLFTLGQYQYLLEKYNSQLTLLDSIMAGYEIQVTKGNMPLKDLVRLKGVYLGLNNDRADLLKQYFEAQADIQTLLQTNQLVVFRFTDDDIRSYIKTKSLDELKTIAQNNHPQLILFRQNQNLARQYLSYQKRTAIPDLNLFTAYDQRGGAFNNQVNAGIAIPIPLWNRNQGNIKAARFSLKESEYDLNAKQQEIISSLQNSYALYTHTIQEFEKATKLYNQDFEITLKGMSDNFQKRNVSLIEFVDFFEAYNETIAELARIKSQLVTSAEQLNLSIGTDIY</sequence>
<dbReference type="EMBL" id="JSVC01000009">
    <property type="protein sequence ID" value="KIC94969.1"/>
    <property type="molecule type" value="Genomic_DNA"/>
</dbReference>
<comment type="caution">
    <text evidence="2">The sequence shown here is derived from an EMBL/GenBank/DDBJ whole genome shotgun (WGS) entry which is preliminary data.</text>
</comment>
<evidence type="ECO:0000313" key="2">
    <source>
        <dbReference type="EMBL" id="KIC94969.1"/>
    </source>
</evidence>